<gene>
    <name evidence="8" type="ORF">A2845_05170</name>
</gene>
<dbReference type="GO" id="GO:0020037">
    <property type="term" value="F:heme binding"/>
    <property type="evidence" value="ECO:0007669"/>
    <property type="project" value="InterPro"/>
</dbReference>
<name>A0A1G2CU01_9BACT</name>
<evidence type="ECO:0000256" key="5">
    <source>
        <dbReference type="SAM" id="MobiDB-lite"/>
    </source>
</evidence>
<dbReference type="InterPro" id="IPR036365">
    <property type="entry name" value="PGBD-like_sf"/>
</dbReference>
<dbReference type="GO" id="GO:0046872">
    <property type="term" value="F:metal ion binding"/>
    <property type="evidence" value="ECO:0007669"/>
    <property type="project" value="UniProtKB-KW"/>
</dbReference>
<evidence type="ECO:0000256" key="6">
    <source>
        <dbReference type="SAM" id="SignalP"/>
    </source>
</evidence>
<evidence type="ECO:0000256" key="4">
    <source>
        <dbReference type="ARBA" id="ARBA00038168"/>
    </source>
</evidence>
<dbReference type="InterPro" id="IPR008963">
    <property type="entry name" value="Purple_acid_Pase-like_N"/>
</dbReference>
<dbReference type="InterPro" id="IPR018506">
    <property type="entry name" value="Cyt_B5_heme-BS"/>
</dbReference>
<comment type="similarity">
    <text evidence="4">Belongs to the cytochrome b5 family.</text>
</comment>
<feature type="region of interest" description="Disordered" evidence="5">
    <location>
        <begin position="146"/>
        <end position="201"/>
    </location>
</feature>
<keyword evidence="6" id="KW-0732">Signal</keyword>
<dbReference type="Pfam" id="PF01471">
    <property type="entry name" value="PG_binding_1"/>
    <property type="match status" value="1"/>
</dbReference>
<protein>
    <recommendedName>
        <fullName evidence="7">Cytochrome b5 heme-binding domain-containing protein</fullName>
    </recommendedName>
</protein>
<dbReference type="InterPro" id="IPR001199">
    <property type="entry name" value="Cyt_B5-like_heme/steroid-bd"/>
</dbReference>
<evidence type="ECO:0000256" key="3">
    <source>
        <dbReference type="ARBA" id="ARBA00023004"/>
    </source>
</evidence>
<evidence type="ECO:0000259" key="7">
    <source>
        <dbReference type="PROSITE" id="PS50255"/>
    </source>
</evidence>
<dbReference type="Gene3D" id="1.10.101.10">
    <property type="entry name" value="PGBD-like superfamily/PGBD"/>
    <property type="match status" value="1"/>
</dbReference>
<dbReference type="Pfam" id="PF00173">
    <property type="entry name" value="Cyt-b5"/>
    <property type="match status" value="1"/>
</dbReference>
<feature type="compositionally biased region" description="Acidic residues" evidence="5">
    <location>
        <begin position="176"/>
        <end position="190"/>
    </location>
</feature>
<feature type="domain" description="Cytochrome b5 heme-binding" evidence="7">
    <location>
        <begin position="320"/>
        <end position="396"/>
    </location>
</feature>
<dbReference type="PROSITE" id="PS00191">
    <property type="entry name" value="CYTOCHROME_B5_1"/>
    <property type="match status" value="1"/>
</dbReference>
<dbReference type="SUPFAM" id="SSF55856">
    <property type="entry name" value="Cytochrome b5-like heme/steroid binding domain"/>
    <property type="match status" value="1"/>
</dbReference>
<sequence>MKKTVAIFIMSAVLFAGSTTAFASTTTDQLIAQLQQQIASLTAQVAALLEAQKSVAITQASINTTLGLLGEMSEGMTGEQVKLLQTALAGDASIYPEGKVTGYYGKLTREAVKRFQKKHGLRIDGKFDRKTAEAFEKIFEIAKKEREKNERESNKGNALPCVSAVVSGSTSSTLEDRDDDDEEDDDSDDRDNEKRYERGSKNDYRLSLPCREVGNSTTSLTMSTVTVSSVSSTSEMLAWTTNRPADAKVFYATTSPVSTTSALVWSDGTRITSHRALLSGLFANTTYYFVAESTDANNAKITTVEGSFVATGTLPQVPSTPTFTLAQVATHNTAASCYSVVSGTVYDLTSYVAAHPGGSIILAICGKDGTSSFSAQHGGQANPANALVSLKIGTFVQ</sequence>
<dbReference type="PROSITE" id="PS50255">
    <property type="entry name" value="CYTOCHROME_B5_2"/>
    <property type="match status" value="1"/>
</dbReference>
<proteinExistence type="inferred from homology"/>
<dbReference type="SUPFAM" id="SSF47090">
    <property type="entry name" value="PGBD-like"/>
    <property type="match status" value="1"/>
</dbReference>
<dbReference type="InterPro" id="IPR036366">
    <property type="entry name" value="PGBDSf"/>
</dbReference>
<dbReference type="Proteomes" id="UP000177122">
    <property type="component" value="Unassembled WGS sequence"/>
</dbReference>
<dbReference type="PANTHER" id="PTHR19359">
    <property type="entry name" value="CYTOCHROME B5"/>
    <property type="match status" value="1"/>
</dbReference>
<dbReference type="InterPro" id="IPR036400">
    <property type="entry name" value="Cyt_B5-like_heme/steroid_sf"/>
</dbReference>
<evidence type="ECO:0000256" key="2">
    <source>
        <dbReference type="ARBA" id="ARBA00022723"/>
    </source>
</evidence>
<comment type="caution">
    <text evidence="8">The sequence shown here is derived from an EMBL/GenBank/DDBJ whole genome shotgun (WGS) entry which is preliminary data.</text>
</comment>
<evidence type="ECO:0000256" key="1">
    <source>
        <dbReference type="ARBA" id="ARBA00022617"/>
    </source>
</evidence>
<dbReference type="Gene3D" id="3.10.120.10">
    <property type="entry name" value="Cytochrome b5-like heme/steroid binding domain"/>
    <property type="match status" value="1"/>
</dbReference>
<dbReference type="GO" id="GO:0016020">
    <property type="term" value="C:membrane"/>
    <property type="evidence" value="ECO:0007669"/>
    <property type="project" value="TreeGrafter"/>
</dbReference>
<dbReference type="AlphaFoldDB" id="A0A1G2CU01"/>
<keyword evidence="2" id="KW-0479">Metal-binding</keyword>
<feature type="signal peptide" evidence="6">
    <location>
        <begin position="1"/>
        <end position="23"/>
    </location>
</feature>
<evidence type="ECO:0000313" key="8">
    <source>
        <dbReference type="EMBL" id="OGZ04854.1"/>
    </source>
</evidence>
<dbReference type="InterPro" id="IPR050668">
    <property type="entry name" value="Cytochrome_b5"/>
</dbReference>
<feature type="compositionally biased region" description="Low complexity" evidence="5">
    <location>
        <begin position="162"/>
        <end position="173"/>
    </location>
</feature>
<dbReference type="SMART" id="SM01117">
    <property type="entry name" value="Cyt-b5"/>
    <property type="match status" value="1"/>
</dbReference>
<dbReference type="GO" id="GO:0003993">
    <property type="term" value="F:acid phosphatase activity"/>
    <property type="evidence" value="ECO:0007669"/>
    <property type="project" value="InterPro"/>
</dbReference>
<dbReference type="InterPro" id="IPR002477">
    <property type="entry name" value="Peptidoglycan-bd-like"/>
</dbReference>
<feature type="chain" id="PRO_5009582401" description="Cytochrome b5 heme-binding domain-containing protein" evidence="6">
    <location>
        <begin position="24"/>
        <end position="397"/>
    </location>
</feature>
<evidence type="ECO:0000313" key="9">
    <source>
        <dbReference type="Proteomes" id="UP000177122"/>
    </source>
</evidence>
<dbReference type="SUPFAM" id="SSF49363">
    <property type="entry name" value="Purple acid phosphatase, N-terminal domain"/>
    <property type="match status" value="1"/>
</dbReference>
<accession>A0A1G2CU01</accession>
<organism evidence="8 9">
    <name type="scientific">Candidatus Lloydbacteria bacterium RIFCSPHIGHO2_01_FULL_49_22</name>
    <dbReference type="NCBI Taxonomy" id="1798658"/>
    <lineage>
        <taxon>Bacteria</taxon>
        <taxon>Candidatus Lloydiibacteriota</taxon>
    </lineage>
</organism>
<feature type="compositionally biased region" description="Basic and acidic residues" evidence="5">
    <location>
        <begin position="191"/>
        <end position="201"/>
    </location>
</feature>
<reference evidence="8 9" key="1">
    <citation type="journal article" date="2016" name="Nat. Commun.">
        <title>Thousands of microbial genomes shed light on interconnected biogeochemical processes in an aquifer system.</title>
        <authorList>
            <person name="Anantharaman K."/>
            <person name="Brown C.T."/>
            <person name="Hug L.A."/>
            <person name="Sharon I."/>
            <person name="Castelle C.J."/>
            <person name="Probst A.J."/>
            <person name="Thomas B.C."/>
            <person name="Singh A."/>
            <person name="Wilkins M.J."/>
            <person name="Karaoz U."/>
            <person name="Brodie E.L."/>
            <person name="Williams K.H."/>
            <person name="Hubbard S.S."/>
            <person name="Banfield J.F."/>
        </authorList>
    </citation>
    <scope>NUCLEOTIDE SEQUENCE [LARGE SCALE GENOMIC DNA]</scope>
</reference>
<dbReference type="EMBL" id="MHLI01000019">
    <property type="protein sequence ID" value="OGZ04854.1"/>
    <property type="molecule type" value="Genomic_DNA"/>
</dbReference>
<keyword evidence="1" id="KW-0349">Heme</keyword>
<keyword evidence="3" id="KW-0408">Iron</keyword>